<dbReference type="OrthoDB" id="249586at2"/>
<reference evidence="10 11" key="1">
    <citation type="submission" date="2018-02" db="EMBL/GenBank/DDBJ databases">
        <title>Comparative genomes isolates from brazilian mangrove.</title>
        <authorList>
            <person name="Araujo J.E."/>
            <person name="Taketani R.G."/>
            <person name="Silva M.C.P."/>
            <person name="Loureco M.V."/>
            <person name="Andreote F.D."/>
        </authorList>
    </citation>
    <scope>NUCLEOTIDE SEQUENCE [LARGE SCALE GENOMIC DNA]</scope>
    <source>
        <strain evidence="10 11">Hex-1 MGV</strain>
    </source>
</reference>
<dbReference type="RefSeq" id="WP_105331639.1">
    <property type="nucleotide sequence ID" value="NZ_PUHY01000012.1"/>
</dbReference>
<dbReference type="InterPro" id="IPR019734">
    <property type="entry name" value="TPR_rpt"/>
</dbReference>
<proteinExistence type="inferred from homology"/>
<dbReference type="GO" id="GO:0008320">
    <property type="term" value="F:protein transmembrane transporter activity"/>
    <property type="evidence" value="ECO:0007669"/>
    <property type="project" value="TreeGrafter"/>
</dbReference>
<gene>
    <name evidence="10" type="ORF">C5Y83_20700</name>
</gene>
<dbReference type="GO" id="GO:0030943">
    <property type="term" value="F:mitochondrion targeting sequence binding"/>
    <property type="evidence" value="ECO:0007669"/>
    <property type="project" value="TreeGrafter"/>
</dbReference>
<dbReference type="Pfam" id="PF13414">
    <property type="entry name" value="TPR_11"/>
    <property type="match status" value="1"/>
</dbReference>
<keyword evidence="6 9" id="KW-0472">Membrane</keyword>
<comment type="similarity">
    <text evidence="7">Belongs to the Tom70 family.</text>
</comment>
<dbReference type="GO" id="GO:0030150">
    <property type="term" value="P:protein import into mitochondrial matrix"/>
    <property type="evidence" value="ECO:0007669"/>
    <property type="project" value="TreeGrafter"/>
</dbReference>
<evidence type="ECO:0000256" key="2">
    <source>
        <dbReference type="ARBA" id="ARBA00022692"/>
    </source>
</evidence>
<dbReference type="PROSITE" id="PS50005">
    <property type="entry name" value="TPR"/>
    <property type="match status" value="1"/>
</dbReference>
<keyword evidence="3" id="KW-0677">Repeat</keyword>
<organism evidence="10 11">
    <name type="scientific">Blastopirellula marina</name>
    <dbReference type="NCBI Taxonomy" id="124"/>
    <lineage>
        <taxon>Bacteria</taxon>
        <taxon>Pseudomonadati</taxon>
        <taxon>Planctomycetota</taxon>
        <taxon>Planctomycetia</taxon>
        <taxon>Pirellulales</taxon>
        <taxon>Pirellulaceae</taxon>
        <taxon>Blastopirellula</taxon>
    </lineage>
</organism>
<comment type="caution">
    <text evidence="10">The sequence shown here is derived from an EMBL/GenBank/DDBJ whole genome shotgun (WGS) entry which is preliminary data.</text>
</comment>
<dbReference type="SMART" id="SM00028">
    <property type="entry name" value="TPR"/>
    <property type="match status" value="4"/>
</dbReference>
<sequence>MNWSRDKAARFEDQLAIDEAKRWKRAVATLVVIVLLLVVAMVVLISMMRGDPEDYLRKAREELAVANSSGDLSVKLEHASKARDAAERAVGLDGDSPTASILLAASLVIRKDDPNFLIEETDALQEARSKIDPAETKTVDLIEAGTAFFYAGDNAYANELLTIAYERDQWRAEVLNQLIQVRYDLGAEDEVLELGDELAKLEPNNCLPWVAMSYVFEDRQALEQLVATYRELLKRDCAEQDLTRWKLIERLIEIGLAGEAQQEWDKFVTNSPEAAKAKVTTRAKLLFLQGKIEETEELVVEALEKNPDSVDAMLLRGQVAMARGNAEKAIEDFQKLSKIDPTHPQVHYLLGQAYAKAGMRELATKELAMHEKLSTALVTLHGMERFAAKDTSNAGIRWAIAAKYEELGLDEIAEYWREQARAIQNR</sequence>
<comment type="subcellular location">
    <subcellularLocation>
        <location evidence="1">Membrane</location>
        <topology evidence="1">Single-pass membrane protein</topology>
    </subcellularLocation>
</comment>
<accession>A0A2S8FKC0</accession>
<feature type="transmembrane region" description="Helical" evidence="9">
    <location>
        <begin position="27"/>
        <end position="48"/>
    </location>
</feature>
<evidence type="ECO:0000256" key="9">
    <source>
        <dbReference type="SAM" id="Phobius"/>
    </source>
</evidence>
<keyword evidence="4 8" id="KW-0802">TPR repeat</keyword>
<keyword evidence="2 9" id="KW-0812">Transmembrane</keyword>
<evidence type="ECO:0000256" key="1">
    <source>
        <dbReference type="ARBA" id="ARBA00004167"/>
    </source>
</evidence>
<evidence type="ECO:0000256" key="3">
    <source>
        <dbReference type="ARBA" id="ARBA00022737"/>
    </source>
</evidence>
<dbReference type="PANTHER" id="PTHR46208">
    <property type="entry name" value="MITOCHONDRIAL IMPORT RECEPTOR SUBUNIT TOM70"/>
    <property type="match status" value="1"/>
</dbReference>
<dbReference type="PANTHER" id="PTHR46208:SF1">
    <property type="entry name" value="MITOCHONDRIAL IMPORT RECEPTOR SUBUNIT TOM70"/>
    <property type="match status" value="1"/>
</dbReference>
<dbReference type="EMBL" id="PUHY01000012">
    <property type="protein sequence ID" value="PQO32628.1"/>
    <property type="molecule type" value="Genomic_DNA"/>
</dbReference>
<protein>
    <submittedName>
        <fullName evidence="10">Uncharacterized protein</fullName>
    </submittedName>
</protein>
<dbReference type="AlphaFoldDB" id="A0A2S8FKC0"/>
<keyword evidence="5 9" id="KW-1133">Transmembrane helix</keyword>
<evidence type="ECO:0000256" key="8">
    <source>
        <dbReference type="PROSITE-ProRule" id="PRU00339"/>
    </source>
</evidence>
<evidence type="ECO:0000256" key="4">
    <source>
        <dbReference type="ARBA" id="ARBA00022803"/>
    </source>
</evidence>
<dbReference type="Gene3D" id="1.25.40.10">
    <property type="entry name" value="Tetratricopeptide repeat domain"/>
    <property type="match status" value="2"/>
</dbReference>
<dbReference type="InterPro" id="IPR011990">
    <property type="entry name" value="TPR-like_helical_dom_sf"/>
</dbReference>
<evidence type="ECO:0000313" key="11">
    <source>
        <dbReference type="Proteomes" id="UP000238322"/>
    </source>
</evidence>
<evidence type="ECO:0000256" key="7">
    <source>
        <dbReference type="ARBA" id="ARBA00038030"/>
    </source>
</evidence>
<evidence type="ECO:0000256" key="6">
    <source>
        <dbReference type="ARBA" id="ARBA00023136"/>
    </source>
</evidence>
<name>A0A2S8FKC0_9BACT</name>
<evidence type="ECO:0000256" key="5">
    <source>
        <dbReference type="ARBA" id="ARBA00022989"/>
    </source>
</evidence>
<evidence type="ECO:0000313" key="10">
    <source>
        <dbReference type="EMBL" id="PQO32628.1"/>
    </source>
</evidence>
<dbReference type="SUPFAM" id="SSF48452">
    <property type="entry name" value="TPR-like"/>
    <property type="match status" value="2"/>
</dbReference>
<dbReference type="Proteomes" id="UP000238322">
    <property type="component" value="Unassembled WGS sequence"/>
</dbReference>
<dbReference type="GO" id="GO:0016020">
    <property type="term" value="C:membrane"/>
    <property type="evidence" value="ECO:0007669"/>
    <property type="project" value="UniProtKB-SubCell"/>
</dbReference>
<feature type="repeat" description="TPR" evidence="8">
    <location>
        <begin position="310"/>
        <end position="343"/>
    </location>
</feature>